<organism evidence="1">
    <name type="scientific">marine sediment metagenome</name>
    <dbReference type="NCBI Taxonomy" id="412755"/>
    <lineage>
        <taxon>unclassified sequences</taxon>
        <taxon>metagenomes</taxon>
        <taxon>ecological metagenomes</taxon>
    </lineage>
</organism>
<gene>
    <name evidence="1" type="ORF">LCGC14_0944300</name>
</gene>
<sequence length="104" mass="11288">MTQKNLGIENIKQATDEIPDLKVFGDGDTWALLCKASSEKQGWMKSTKVMNVPGGCVVQVTTQQRSGGVVRSVTYAIAEAVTFVPGVQIITEQDGTSHFIKFLL</sequence>
<accession>A0A0F9RQH7</accession>
<reference evidence="1" key="1">
    <citation type="journal article" date="2015" name="Nature">
        <title>Complex archaea that bridge the gap between prokaryotes and eukaryotes.</title>
        <authorList>
            <person name="Spang A."/>
            <person name="Saw J.H."/>
            <person name="Jorgensen S.L."/>
            <person name="Zaremba-Niedzwiedzka K."/>
            <person name="Martijn J."/>
            <person name="Lind A.E."/>
            <person name="van Eijk R."/>
            <person name="Schleper C."/>
            <person name="Guy L."/>
            <person name="Ettema T.J."/>
        </authorList>
    </citation>
    <scope>NUCLEOTIDE SEQUENCE</scope>
</reference>
<evidence type="ECO:0000313" key="1">
    <source>
        <dbReference type="EMBL" id="KKN19573.1"/>
    </source>
</evidence>
<proteinExistence type="predicted"/>
<dbReference type="EMBL" id="LAZR01003322">
    <property type="protein sequence ID" value="KKN19573.1"/>
    <property type="molecule type" value="Genomic_DNA"/>
</dbReference>
<dbReference type="AlphaFoldDB" id="A0A0F9RQH7"/>
<protein>
    <submittedName>
        <fullName evidence="1">Uncharacterized protein</fullName>
    </submittedName>
</protein>
<comment type="caution">
    <text evidence="1">The sequence shown here is derived from an EMBL/GenBank/DDBJ whole genome shotgun (WGS) entry which is preliminary data.</text>
</comment>
<name>A0A0F9RQH7_9ZZZZ</name>